<feature type="signal peptide" evidence="6">
    <location>
        <begin position="1"/>
        <end position="28"/>
    </location>
</feature>
<dbReference type="Gene3D" id="2.40.160.50">
    <property type="entry name" value="membrane protein fhac: a member of the omp85/tpsb transporter family"/>
    <property type="match status" value="1"/>
</dbReference>
<dbReference type="EMBL" id="DSPX01000118">
    <property type="protein sequence ID" value="HGG01242.1"/>
    <property type="molecule type" value="Genomic_DNA"/>
</dbReference>
<evidence type="ECO:0000256" key="3">
    <source>
        <dbReference type="ARBA" id="ARBA00022729"/>
    </source>
</evidence>
<keyword evidence="3 6" id="KW-0732">Signal</keyword>
<keyword evidence="4" id="KW-0472">Membrane</keyword>
<evidence type="ECO:0000256" key="2">
    <source>
        <dbReference type="ARBA" id="ARBA00022692"/>
    </source>
</evidence>
<feature type="chain" id="PRO_5027587118" description="Bacterial surface antigen (D15) domain-containing protein" evidence="6">
    <location>
        <begin position="29"/>
        <end position="454"/>
    </location>
</feature>
<reference evidence="8" key="1">
    <citation type="journal article" date="2020" name="mSystems">
        <title>Genome- and Community-Level Interaction Insights into Carbon Utilization and Element Cycling Functions of Hydrothermarchaeota in Hydrothermal Sediment.</title>
        <authorList>
            <person name="Zhou Z."/>
            <person name="Liu Y."/>
            <person name="Xu W."/>
            <person name="Pan J."/>
            <person name="Luo Z.H."/>
            <person name="Li M."/>
        </authorList>
    </citation>
    <scope>NUCLEOTIDE SEQUENCE [LARGE SCALE GENOMIC DNA]</scope>
    <source>
        <strain evidence="8">SpSt-374</strain>
    </source>
</reference>
<protein>
    <recommendedName>
        <fullName evidence="7">Bacterial surface antigen (D15) domain-containing protein</fullName>
    </recommendedName>
</protein>
<comment type="subcellular location">
    <subcellularLocation>
        <location evidence="1">Membrane</location>
    </subcellularLocation>
</comment>
<evidence type="ECO:0000313" key="8">
    <source>
        <dbReference type="EMBL" id="HGG01242.1"/>
    </source>
</evidence>
<evidence type="ECO:0000259" key="7">
    <source>
        <dbReference type="Pfam" id="PF01103"/>
    </source>
</evidence>
<proteinExistence type="predicted"/>
<dbReference type="PANTHER" id="PTHR12815:SF47">
    <property type="entry name" value="TRANSLOCATION AND ASSEMBLY MODULE SUBUNIT TAMA"/>
    <property type="match status" value="1"/>
</dbReference>
<dbReference type="AlphaFoldDB" id="A0A7C3ZKN7"/>
<dbReference type="GO" id="GO:0019867">
    <property type="term" value="C:outer membrane"/>
    <property type="evidence" value="ECO:0007669"/>
    <property type="project" value="InterPro"/>
</dbReference>
<accession>A0A7C3ZKN7</accession>
<dbReference type="PANTHER" id="PTHR12815">
    <property type="entry name" value="SORTING AND ASSEMBLY MACHINERY SAMM50 PROTEIN FAMILY MEMBER"/>
    <property type="match status" value="1"/>
</dbReference>
<feature type="domain" description="Bacterial surface antigen (D15)" evidence="7">
    <location>
        <begin position="132"/>
        <end position="454"/>
    </location>
</feature>
<dbReference type="InterPro" id="IPR000184">
    <property type="entry name" value="Bac_surfAg_D15"/>
</dbReference>
<evidence type="ECO:0000256" key="6">
    <source>
        <dbReference type="SAM" id="SignalP"/>
    </source>
</evidence>
<organism evidence="8">
    <name type="scientific">Planktothricoides sp. SpSt-374</name>
    <dbReference type="NCBI Taxonomy" id="2282167"/>
    <lineage>
        <taxon>Bacteria</taxon>
        <taxon>Bacillati</taxon>
        <taxon>Cyanobacteriota</taxon>
        <taxon>Cyanophyceae</taxon>
        <taxon>Oscillatoriophycideae</taxon>
        <taxon>Oscillatoriales</taxon>
        <taxon>Oscillatoriaceae</taxon>
        <taxon>Planktothricoides</taxon>
    </lineage>
</organism>
<sequence>MSARPDGFNPLLTLAAHVGAASATLMFAAPSWGQAAGLLPTTSAGFQEPHLADMTTVAPEDWAQTWRSAGVKVAPATGVNLPLSPPNQWQQLAQDSEFDTDEPPKFSVTPLPGLGSRKGAHLGLDFQLANLGENDLILGWGLEGGVRTLAANISLTDPWAKGDPLDGGWSARVFNTRWPEDNFLEGEREVNLIHDHKPWVHRLGGGFQVFQPVTASGLVIAGGVNYQRVSIRNAAATDATFTRDQLGNRMTISDNGQDDLLTLNLLAFQDRRDDPDWPLRGYRFSLGTEQSLPVGRSALVFNRLSASFSQFVPIASSQTLVFHIGAGTFIGDAPPYEAFGIGGTNSVRGFKQADVGVGRSFVQTSLEYRFPITEDIGLPFLSRVGGTVFADYGTDLGSGDTVPGQPGEVRDKPGNGAGVGIGLRALSVFGPVRVEFALSDEGDARVHLNLGERF</sequence>
<dbReference type="Pfam" id="PF01103">
    <property type="entry name" value="Omp85"/>
    <property type="match status" value="1"/>
</dbReference>
<evidence type="ECO:0000256" key="4">
    <source>
        <dbReference type="ARBA" id="ARBA00023136"/>
    </source>
</evidence>
<evidence type="ECO:0000256" key="5">
    <source>
        <dbReference type="ARBA" id="ARBA00023237"/>
    </source>
</evidence>
<keyword evidence="2" id="KW-0812">Transmembrane</keyword>
<name>A0A7C3ZKN7_9CYAN</name>
<keyword evidence="5" id="KW-0998">Cell outer membrane</keyword>
<comment type="caution">
    <text evidence="8">The sequence shown here is derived from an EMBL/GenBank/DDBJ whole genome shotgun (WGS) entry which is preliminary data.</text>
</comment>
<evidence type="ECO:0000256" key="1">
    <source>
        <dbReference type="ARBA" id="ARBA00004370"/>
    </source>
</evidence>
<gene>
    <name evidence="8" type="ORF">ENR15_11485</name>
</gene>
<dbReference type="InterPro" id="IPR039910">
    <property type="entry name" value="D15-like"/>
</dbReference>